<evidence type="ECO:0000313" key="9">
    <source>
        <dbReference type="Proteomes" id="UP000366872"/>
    </source>
</evidence>
<dbReference type="GO" id="GO:0005509">
    <property type="term" value="F:calcium ion binding"/>
    <property type="evidence" value="ECO:0007669"/>
    <property type="project" value="InterPro"/>
</dbReference>
<dbReference type="Gene3D" id="3.40.720.10">
    <property type="entry name" value="Alkaline Phosphatase, subunit A"/>
    <property type="match status" value="1"/>
</dbReference>
<protein>
    <submittedName>
        <fullName evidence="8">Arylsulfatase</fullName>
    </submittedName>
</protein>
<dbReference type="PROSITE" id="PS00149">
    <property type="entry name" value="SULFATASE_2"/>
    <property type="match status" value="1"/>
</dbReference>
<dbReference type="InterPro" id="IPR024607">
    <property type="entry name" value="Sulfatase_CS"/>
</dbReference>
<dbReference type="InterPro" id="IPR011992">
    <property type="entry name" value="EF-hand-dom_pair"/>
</dbReference>
<dbReference type="Gene3D" id="3.30.1120.10">
    <property type="match status" value="1"/>
</dbReference>
<dbReference type="PROSITE" id="PS00018">
    <property type="entry name" value="EF_HAND_1"/>
    <property type="match status" value="1"/>
</dbReference>
<evidence type="ECO:0000259" key="6">
    <source>
        <dbReference type="Pfam" id="PF00884"/>
    </source>
</evidence>
<keyword evidence="9" id="KW-1185">Reference proteome</keyword>
<dbReference type="PANTHER" id="PTHR42693">
    <property type="entry name" value="ARYLSULFATASE FAMILY MEMBER"/>
    <property type="match status" value="1"/>
</dbReference>
<feature type="domain" description="Sulfatase N-terminal" evidence="6">
    <location>
        <begin position="22"/>
        <end position="340"/>
    </location>
</feature>
<keyword evidence="4" id="KW-0106">Calcium</keyword>
<proteinExistence type="inferred from homology"/>
<dbReference type="InterPro" id="IPR050738">
    <property type="entry name" value="Sulfatase"/>
</dbReference>
<evidence type="ECO:0000256" key="2">
    <source>
        <dbReference type="ARBA" id="ARBA00022723"/>
    </source>
</evidence>
<keyword evidence="2" id="KW-0479">Metal-binding</keyword>
<feature type="chain" id="PRO_5028999251" evidence="5">
    <location>
        <begin position="20"/>
        <end position="533"/>
    </location>
</feature>
<organism evidence="8 9">
    <name type="scientific">Pontiella desulfatans</name>
    <dbReference type="NCBI Taxonomy" id="2750659"/>
    <lineage>
        <taxon>Bacteria</taxon>
        <taxon>Pseudomonadati</taxon>
        <taxon>Kiritimatiellota</taxon>
        <taxon>Kiritimatiellia</taxon>
        <taxon>Kiritimatiellales</taxon>
        <taxon>Pontiellaceae</taxon>
        <taxon>Pontiella</taxon>
    </lineage>
</organism>
<dbReference type="RefSeq" id="WP_168442584.1">
    <property type="nucleotide sequence ID" value="NZ_CAAHFG010000003.1"/>
</dbReference>
<dbReference type="PANTHER" id="PTHR42693:SF53">
    <property type="entry name" value="ENDO-4-O-SULFATASE"/>
    <property type="match status" value="1"/>
</dbReference>
<dbReference type="Proteomes" id="UP000366872">
    <property type="component" value="Unassembled WGS sequence"/>
</dbReference>
<dbReference type="InterPro" id="IPR002048">
    <property type="entry name" value="EF_hand_dom"/>
</dbReference>
<dbReference type="AlphaFoldDB" id="A0A6C2U8K3"/>
<reference evidence="8 9" key="1">
    <citation type="submission" date="2019-04" db="EMBL/GenBank/DDBJ databases">
        <authorList>
            <person name="Van Vliet M D."/>
        </authorList>
    </citation>
    <scope>NUCLEOTIDE SEQUENCE [LARGE SCALE GENOMIC DNA]</scope>
    <source>
        <strain evidence="8 9">F1</strain>
    </source>
</reference>
<evidence type="ECO:0000256" key="4">
    <source>
        <dbReference type="ARBA" id="ARBA00022837"/>
    </source>
</evidence>
<dbReference type="Pfam" id="PF00884">
    <property type="entry name" value="Sulfatase"/>
    <property type="match status" value="1"/>
</dbReference>
<dbReference type="InterPro" id="IPR017850">
    <property type="entry name" value="Alkaline_phosphatase_core_sf"/>
</dbReference>
<dbReference type="GO" id="GO:0004065">
    <property type="term" value="F:arylsulfatase activity"/>
    <property type="evidence" value="ECO:0007669"/>
    <property type="project" value="TreeGrafter"/>
</dbReference>
<dbReference type="Gene3D" id="1.10.238.10">
    <property type="entry name" value="EF-hand"/>
    <property type="match status" value="1"/>
</dbReference>
<feature type="domain" description="EF-hand" evidence="7">
    <location>
        <begin position="469"/>
        <end position="488"/>
    </location>
</feature>
<evidence type="ECO:0000256" key="3">
    <source>
        <dbReference type="ARBA" id="ARBA00022801"/>
    </source>
</evidence>
<sequence>MKTILFGMLMMVAVAGAVADKPNLIVIMCDDLGYADVGFNGCTDIPTPNIDRIADNGVRCTSGYAPYSVCGPSRAGFITGRYGQRFGFERNPQHRVDDPNMGVPLSERMFSEVLKPVGYTSGIVGKWHLGAHETLHPLARDFDYFYGHLGGGHRFFPEDLTIEGHGKNEEESYRTKILHNHEMVETSKYLTDEFSDAAVEFIGQSKEQPFFLFLSYNAPHLPLQASDEYLDRFPTLEGKRKVYAAMVSAVDDGVGQVFQKLEELNLMEDTIIFFLSDNGGPEPKNASDNGPLRGSKGDSWEGGFRVPYAVQWKGVLPEGVDYDHPVSSLDILATITELSGASEDPARPLDGVNLIPYLTGKKSGAPHQAIYLRKFDGQKYTVRSGDYKLHTQWHGDAPRLYNLKDDIGEERDVANQNPEKVQQLQQLRAQWDAELIEPAFLGLIHTPEWQAKIKKNQQSSKKKGTSSWDWFAALDLNKDNGVTLEEWMDWGALNAKRKGESYNESRQKEYFLGRDENGNGIISREELIAKAGK</sequence>
<keyword evidence="5" id="KW-0732">Signal</keyword>
<feature type="signal peptide" evidence="5">
    <location>
        <begin position="1"/>
        <end position="19"/>
    </location>
</feature>
<evidence type="ECO:0000256" key="5">
    <source>
        <dbReference type="SAM" id="SignalP"/>
    </source>
</evidence>
<accession>A0A6C2U8K3</accession>
<evidence type="ECO:0000259" key="7">
    <source>
        <dbReference type="Pfam" id="PF13202"/>
    </source>
</evidence>
<comment type="similarity">
    <text evidence="1">Belongs to the sulfatase family.</text>
</comment>
<dbReference type="SUPFAM" id="SSF47473">
    <property type="entry name" value="EF-hand"/>
    <property type="match status" value="1"/>
</dbReference>
<keyword evidence="3" id="KW-0378">Hydrolase</keyword>
<evidence type="ECO:0000313" key="8">
    <source>
        <dbReference type="EMBL" id="VGO16442.1"/>
    </source>
</evidence>
<dbReference type="SUPFAM" id="SSF53649">
    <property type="entry name" value="Alkaline phosphatase-like"/>
    <property type="match status" value="1"/>
</dbReference>
<dbReference type="InterPro" id="IPR000917">
    <property type="entry name" value="Sulfatase_N"/>
</dbReference>
<dbReference type="EMBL" id="CAAHFG010000003">
    <property type="protein sequence ID" value="VGO16442.1"/>
    <property type="molecule type" value="Genomic_DNA"/>
</dbReference>
<dbReference type="Pfam" id="PF13202">
    <property type="entry name" value="EF-hand_5"/>
    <property type="match status" value="1"/>
</dbReference>
<dbReference type="PROSITE" id="PS00523">
    <property type="entry name" value="SULFATASE_1"/>
    <property type="match status" value="1"/>
</dbReference>
<dbReference type="InterPro" id="IPR018247">
    <property type="entry name" value="EF_Hand_1_Ca_BS"/>
</dbReference>
<evidence type="ECO:0000256" key="1">
    <source>
        <dbReference type="ARBA" id="ARBA00008779"/>
    </source>
</evidence>
<name>A0A6C2U8K3_PONDE</name>
<gene>
    <name evidence="8" type="primary">atsA_261</name>
    <name evidence="8" type="ORF">PDESU_05033</name>
</gene>